<feature type="compositionally biased region" description="Low complexity" evidence="1">
    <location>
        <begin position="64"/>
        <end position="74"/>
    </location>
</feature>
<sequence length="321" mass="34430">MADPNPPPRIRARTGPAGNREMSPALAAGSAGRAASPQERERMTGVSRGRPWESPRRRREPTFGAPRGPAGDSPGSPPPPPARVPAARLRPGPSSALPPRLPSSGESSAPLLSLLSEGTFFPRVASGPLPGDRRALSREPFSAVPASLLAPGPSAPRVLAPCRFPCPSGPRQWRRTAHAFAKPQMKPNPNIHFLIKPETKAVFPQSWQRGCATVSSLSTWRRQGNPTPTASPTHTRLELTGPATTTAPERPPWATPPDDPAGQDQSCKPEGTRRTAARTARWQVFRTSPTCGRGAQARHRRPQGWLLDEGPLTPDLIKHLS</sequence>
<feature type="compositionally biased region" description="Pro residues" evidence="1">
    <location>
        <begin position="249"/>
        <end position="259"/>
    </location>
</feature>
<accession>A0A6J3H2S3</accession>
<reference evidence="3" key="1">
    <citation type="submission" date="2025-08" db="UniProtKB">
        <authorList>
            <consortium name="RefSeq"/>
        </authorList>
    </citation>
    <scope>IDENTIFICATION</scope>
    <source>
        <tissue evidence="3">Blood</tissue>
    </source>
</reference>
<feature type="compositionally biased region" description="Low complexity" evidence="1">
    <location>
        <begin position="84"/>
        <end position="110"/>
    </location>
</feature>
<gene>
    <name evidence="3" type="primary">LOC116543077</name>
</gene>
<dbReference type="GeneID" id="116543077"/>
<dbReference type="RefSeq" id="XP_032124285.1">
    <property type="nucleotide sequence ID" value="XM_032268394.1"/>
</dbReference>
<protein>
    <submittedName>
        <fullName evidence="3">Vegetative cell wall protein gp1-like</fullName>
    </submittedName>
</protein>
<evidence type="ECO:0000256" key="1">
    <source>
        <dbReference type="SAM" id="MobiDB-lite"/>
    </source>
</evidence>
<dbReference type="Proteomes" id="UP000504640">
    <property type="component" value="Unplaced"/>
</dbReference>
<organism evidence="2 3">
    <name type="scientific">Sapajus apella</name>
    <name type="common">Brown-capped capuchin</name>
    <name type="synonym">Cebus apella</name>
    <dbReference type="NCBI Taxonomy" id="9515"/>
    <lineage>
        <taxon>Eukaryota</taxon>
        <taxon>Metazoa</taxon>
        <taxon>Chordata</taxon>
        <taxon>Craniata</taxon>
        <taxon>Vertebrata</taxon>
        <taxon>Euteleostomi</taxon>
        <taxon>Mammalia</taxon>
        <taxon>Eutheria</taxon>
        <taxon>Euarchontoglires</taxon>
        <taxon>Primates</taxon>
        <taxon>Haplorrhini</taxon>
        <taxon>Platyrrhini</taxon>
        <taxon>Cebidae</taxon>
        <taxon>Cebinae</taxon>
        <taxon>Sapajus</taxon>
    </lineage>
</organism>
<feature type="compositionally biased region" description="Polar residues" evidence="1">
    <location>
        <begin position="219"/>
        <end position="234"/>
    </location>
</feature>
<evidence type="ECO:0000313" key="2">
    <source>
        <dbReference type="Proteomes" id="UP000504640"/>
    </source>
</evidence>
<feature type="region of interest" description="Disordered" evidence="1">
    <location>
        <begin position="1"/>
        <end position="110"/>
    </location>
</feature>
<name>A0A6J3H2S3_SAPAP</name>
<keyword evidence="2" id="KW-1185">Reference proteome</keyword>
<proteinExistence type="predicted"/>
<evidence type="ECO:0000313" key="3">
    <source>
        <dbReference type="RefSeq" id="XP_032124285.1"/>
    </source>
</evidence>
<feature type="compositionally biased region" description="Low complexity" evidence="1">
    <location>
        <begin position="23"/>
        <end position="37"/>
    </location>
</feature>
<feature type="region of interest" description="Disordered" evidence="1">
    <location>
        <begin position="219"/>
        <end position="321"/>
    </location>
</feature>
<dbReference type="AlphaFoldDB" id="A0A6J3H2S3"/>